<dbReference type="Proteomes" id="UP000325313">
    <property type="component" value="Unassembled WGS sequence"/>
</dbReference>
<dbReference type="AlphaFoldDB" id="A0A5B0S8U2"/>
<gene>
    <name evidence="2" type="ORF">PGTUg99_003541</name>
</gene>
<sequence>MCAWLFLILSNTHVSRVFISTGYETQLCLTLLIDTSLARLPRLRGRTLLFFLSCFFVDTTYADLFLTISRRSRTVHPSRINSMADPTAPSSDSDALNLKVSGIVQLKPQGADSNYLDWSFVVLLHLKSLKLAYVLDPVDTTATDAKDTKSLPASFTNNSIAVSSFIARTIHPSNLRFVRAHGNPREPLDPQETPWSPFIVGSSGFTPDCCKRPLRPLRTLGNRLLASERPPDPRIQLGTALRPSFDELHPPRPLDPDRSSETVWNGPQILGSSSERPSDRPIDSYNPPGHRILFGPASGPSV</sequence>
<organism evidence="2 3">
    <name type="scientific">Puccinia graminis f. sp. tritici</name>
    <dbReference type="NCBI Taxonomy" id="56615"/>
    <lineage>
        <taxon>Eukaryota</taxon>
        <taxon>Fungi</taxon>
        <taxon>Dikarya</taxon>
        <taxon>Basidiomycota</taxon>
        <taxon>Pucciniomycotina</taxon>
        <taxon>Pucciniomycetes</taxon>
        <taxon>Pucciniales</taxon>
        <taxon>Pucciniaceae</taxon>
        <taxon>Puccinia</taxon>
    </lineage>
</organism>
<dbReference type="PANTHER" id="PTHR33246">
    <property type="entry name" value="CCHC-TYPE DOMAIN-CONTAINING PROTEIN"/>
    <property type="match status" value="1"/>
</dbReference>
<name>A0A5B0S8U2_PUCGR</name>
<evidence type="ECO:0000256" key="1">
    <source>
        <dbReference type="SAM" id="MobiDB-lite"/>
    </source>
</evidence>
<comment type="caution">
    <text evidence="2">The sequence shown here is derived from an EMBL/GenBank/DDBJ whole genome shotgun (WGS) entry which is preliminary data.</text>
</comment>
<feature type="region of interest" description="Disordered" evidence="1">
    <location>
        <begin position="223"/>
        <end position="302"/>
    </location>
</feature>
<proteinExistence type="predicted"/>
<protein>
    <submittedName>
        <fullName evidence="2">Uncharacterized protein</fullName>
    </submittedName>
</protein>
<dbReference type="EMBL" id="VDEP01000049">
    <property type="protein sequence ID" value="KAA1134591.1"/>
    <property type="molecule type" value="Genomic_DNA"/>
</dbReference>
<reference evidence="2 3" key="1">
    <citation type="submission" date="2019-05" db="EMBL/GenBank/DDBJ databases">
        <title>Emergence of the Ug99 lineage of the wheat stem rust pathogen through somatic hybridization.</title>
        <authorList>
            <person name="Li F."/>
            <person name="Upadhyaya N.M."/>
            <person name="Sperschneider J."/>
            <person name="Matny O."/>
            <person name="Nguyen-Phuc H."/>
            <person name="Mago R."/>
            <person name="Raley C."/>
            <person name="Miller M.E."/>
            <person name="Silverstein K.A.T."/>
            <person name="Henningsen E."/>
            <person name="Hirsch C.D."/>
            <person name="Visser B."/>
            <person name="Pretorius Z.A."/>
            <person name="Steffenson B.J."/>
            <person name="Schwessinger B."/>
            <person name="Dodds P.N."/>
            <person name="Figueroa M."/>
        </authorList>
    </citation>
    <scope>NUCLEOTIDE SEQUENCE [LARGE SCALE GENOMIC DNA]</scope>
    <source>
        <strain evidence="2 3">Ug99</strain>
    </source>
</reference>
<dbReference type="PANTHER" id="PTHR33246:SF51">
    <property type="entry name" value="MYB_SANT-LIKE DOMAIN-CONTAINING PROTEIN"/>
    <property type="match status" value="1"/>
</dbReference>
<accession>A0A5B0S8U2</accession>
<evidence type="ECO:0000313" key="3">
    <source>
        <dbReference type="Proteomes" id="UP000325313"/>
    </source>
</evidence>
<feature type="compositionally biased region" description="Basic and acidic residues" evidence="1">
    <location>
        <begin position="244"/>
        <end position="260"/>
    </location>
</feature>
<feature type="compositionally biased region" description="Polar residues" evidence="1">
    <location>
        <begin position="261"/>
        <end position="275"/>
    </location>
</feature>
<evidence type="ECO:0000313" key="2">
    <source>
        <dbReference type="EMBL" id="KAA1134591.1"/>
    </source>
</evidence>